<dbReference type="AlphaFoldDB" id="A0A0F9NYB2"/>
<dbReference type="EMBL" id="LAZR01006219">
    <property type="protein sequence ID" value="KKM93820.1"/>
    <property type="molecule type" value="Genomic_DNA"/>
</dbReference>
<name>A0A0F9NYB2_9ZZZZ</name>
<evidence type="ECO:0000313" key="1">
    <source>
        <dbReference type="EMBL" id="KKM93820.1"/>
    </source>
</evidence>
<organism evidence="1">
    <name type="scientific">marine sediment metagenome</name>
    <dbReference type="NCBI Taxonomy" id="412755"/>
    <lineage>
        <taxon>unclassified sequences</taxon>
        <taxon>metagenomes</taxon>
        <taxon>ecological metagenomes</taxon>
    </lineage>
</organism>
<sequence>MVKTIRIENIPEPLYAALKKLKKKYKASTWVEFLWIVKEHLEI</sequence>
<proteinExistence type="predicted"/>
<gene>
    <name evidence="1" type="ORF">LCGC14_1204570</name>
</gene>
<reference evidence="1" key="1">
    <citation type="journal article" date="2015" name="Nature">
        <title>Complex archaea that bridge the gap between prokaryotes and eukaryotes.</title>
        <authorList>
            <person name="Spang A."/>
            <person name="Saw J.H."/>
            <person name="Jorgensen S.L."/>
            <person name="Zaremba-Niedzwiedzka K."/>
            <person name="Martijn J."/>
            <person name="Lind A.E."/>
            <person name="van Eijk R."/>
            <person name="Schleper C."/>
            <person name="Guy L."/>
            <person name="Ettema T.J."/>
        </authorList>
    </citation>
    <scope>NUCLEOTIDE SEQUENCE</scope>
</reference>
<protein>
    <submittedName>
        <fullName evidence="1">Uncharacterized protein</fullName>
    </submittedName>
</protein>
<comment type="caution">
    <text evidence="1">The sequence shown here is derived from an EMBL/GenBank/DDBJ whole genome shotgun (WGS) entry which is preliminary data.</text>
</comment>
<accession>A0A0F9NYB2</accession>